<dbReference type="CDD" id="cd02696">
    <property type="entry name" value="MurNAc-LAA"/>
    <property type="match status" value="1"/>
</dbReference>
<name>A0A371JLN7_9FLAO</name>
<dbReference type="PANTHER" id="PTHR30404">
    <property type="entry name" value="N-ACETYLMURAMOYL-L-ALANINE AMIDASE"/>
    <property type="match status" value="1"/>
</dbReference>
<sequence length="225" mass="25269">MTMMKSYTTFLFLLLLIQLPIWNIKIHAQEKAQTIRVILDPGHGGVDSGAVGTNGILEKEMVLQVAKKVVQLNRELHGNTLEIYLTRYNDTLISLGDRTRLAKLLVPKLYVSLHGNHAPNPKAQGLEVFVWRPFQSAQNPYAKASESVARSVVLKLRDKLGFKDRGVKQANFQVLRDTRALCPSILLEMGFLSNSEESGYLKTKKGRTGLALAILESIHEYFDHD</sequence>
<dbReference type="Pfam" id="PF01520">
    <property type="entry name" value="Amidase_3"/>
    <property type="match status" value="1"/>
</dbReference>
<dbReference type="SUPFAM" id="SSF53187">
    <property type="entry name" value="Zn-dependent exopeptidases"/>
    <property type="match status" value="1"/>
</dbReference>
<dbReference type="GO" id="GO:0008745">
    <property type="term" value="F:N-acetylmuramoyl-L-alanine amidase activity"/>
    <property type="evidence" value="ECO:0007669"/>
    <property type="project" value="UniProtKB-EC"/>
</dbReference>
<dbReference type="InterPro" id="IPR050695">
    <property type="entry name" value="N-acetylmuramoyl_amidase_3"/>
</dbReference>
<organism evidence="5 6">
    <name type="scientific">Flagellimonas nanhaiensis</name>
    <dbReference type="NCBI Taxonomy" id="2292706"/>
    <lineage>
        <taxon>Bacteria</taxon>
        <taxon>Pseudomonadati</taxon>
        <taxon>Bacteroidota</taxon>
        <taxon>Flavobacteriia</taxon>
        <taxon>Flavobacteriales</taxon>
        <taxon>Flavobacteriaceae</taxon>
        <taxon>Flagellimonas</taxon>
    </lineage>
</organism>
<dbReference type="AlphaFoldDB" id="A0A371JLN7"/>
<evidence type="ECO:0000256" key="1">
    <source>
        <dbReference type="ARBA" id="ARBA00001561"/>
    </source>
</evidence>
<dbReference type="InterPro" id="IPR002508">
    <property type="entry name" value="MurNAc-LAA_cat"/>
</dbReference>
<dbReference type="Proteomes" id="UP000261828">
    <property type="component" value="Unassembled WGS sequence"/>
</dbReference>
<gene>
    <name evidence="5" type="ORF">DX873_17360</name>
</gene>
<comment type="catalytic activity">
    <reaction evidence="1">
        <text>Hydrolyzes the link between N-acetylmuramoyl residues and L-amino acid residues in certain cell-wall glycopeptides.</text>
        <dbReference type="EC" id="3.5.1.28"/>
    </reaction>
</comment>
<dbReference type="SMART" id="SM00646">
    <property type="entry name" value="Ami_3"/>
    <property type="match status" value="1"/>
</dbReference>
<keyword evidence="3" id="KW-0378">Hydrolase</keyword>
<dbReference type="Gene3D" id="3.40.630.40">
    <property type="entry name" value="Zn-dependent exopeptidases"/>
    <property type="match status" value="1"/>
</dbReference>
<dbReference type="GO" id="GO:0009253">
    <property type="term" value="P:peptidoglycan catabolic process"/>
    <property type="evidence" value="ECO:0007669"/>
    <property type="project" value="InterPro"/>
</dbReference>
<dbReference type="GO" id="GO:0030288">
    <property type="term" value="C:outer membrane-bounded periplasmic space"/>
    <property type="evidence" value="ECO:0007669"/>
    <property type="project" value="TreeGrafter"/>
</dbReference>
<protein>
    <recommendedName>
        <fullName evidence="2">N-acetylmuramoyl-L-alanine amidase</fullName>
        <ecNumber evidence="2">3.5.1.28</ecNumber>
    </recommendedName>
</protein>
<dbReference type="PANTHER" id="PTHR30404:SF0">
    <property type="entry name" value="N-ACETYLMURAMOYL-L-ALANINE AMIDASE AMIC"/>
    <property type="match status" value="1"/>
</dbReference>
<feature type="domain" description="MurNAc-LAA" evidence="4">
    <location>
        <begin position="99"/>
        <end position="219"/>
    </location>
</feature>
<dbReference type="EC" id="3.5.1.28" evidence="2"/>
<dbReference type="EMBL" id="QTJX01000006">
    <property type="protein sequence ID" value="RDY57915.1"/>
    <property type="molecule type" value="Genomic_DNA"/>
</dbReference>
<reference evidence="5 6" key="1">
    <citation type="submission" date="2018-08" db="EMBL/GenBank/DDBJ databases">
        <title>Muricauda nanhaiensis sp. nov., isolated from seawater of the South China Sea.</title>
        <authorList>
            <person name="Dang Y."/>
        </authorList>
    </citation>
    <scope>NUCLEOTIDE SEQUENCE [LARGE SCALE GENOMIC DNA]</scope>
    <source>
        <strain evidence="5 6">SM1704</strain>
    </source>
</reference>
<evidence type="ECO:0000256" key="2">
    <source>
        <dbReference type="ARBA" id="ARBA00011901"/>
    </source>
</evidence>
<evidence type="ECO:0000259" key="4">
    <source>
        <dbReference type="SMART" id="SM00646"/>
    </source>
</evidence>
<proteinExistence type="predicted"/>
<keyword evidence="6" id="KW-1185">Reference proteome</keyword>
<accession>A0A371JLN7</accession>
<evidence type="ECO:0000313" key="5">
    <source>
        <dbReference type="EMBL" id="RDY57915.1"/>
    </source>
</evidence>
<evidence type="ECO:0000313" key="6">
    <source>
        <dbReference type="Proteomes" id="UP000261828"/>
    </source>
</evidence>
<dbReference type="OrthoDB" id="9806267at2"/>
<evidence type="ECO:0000256" key="3">
    <source>
        <dbReference type="ARBA" id="ARBA00022801"/>
    </source>
</evidence>
<comment type="caution">
    <text evidence="5">The sequence shown here is derived from an EMBL/GenBank/DDBJ whole genome shotgun (WGS) entry which is preliminary data.</text>
</comment>